<evidence type="ECO:0000313" key="3">
    <source>
        <dbReference type="Proteomes" id="UP000001876"/>
    </source>
</evidence>
<dbReference type="AlphaFoldDB" id="C1MJ03"/>
<reference evidence="2 3" key="1">
    <citation type="journal article" date="2009" name="Science">
        <title>Green evolution and dynamic adaptations revealed by genomes of the marine picoeukaryotes Micromonas.</title>
        <authorList>
            <person name="Worden A.Z."/>
            <person name="Lee J.H."/>
            <person name="Mock T."/>
            <person name="Rouze P."/>
            <person name="Simmons M.P."/>
            <person name="Aerts A.L."/>
            <person name="Allen A.E."/>
            <person name="Cuvelier M.L."/>
            <person name="Derelle E."/>
            <person name="Everett M.V."/>
            <person name="Foulon E."/>
            <person name="Grimwood J."/>
            <person name="Gundlach H."/>
            <person name="Henrissat B."/>
            <person name="Napoli C."/>
            <person name="McDonald S.M."/>
            <person name="Parker M.S."/>
            <person name="Rombauts S."/>
            <person name="Salamov A."/>
            <person name="Von Dassow P."/>
            <person name="Badger J.H."/>
            <person name="Coutinho P.M."/>
            <person name="Demir E."/>
            <person name="Dubchak I."/>
            <person name="Gentemann C."/>
            <person name="Eikrem W."/>
            <person name="Gready J.E."/>
            <person name="John U."/>
            <person name="Lanier W."/>
            <person name="Lindquist E.A."/>
            <person name="Lucas S."/>
            <person name="Mayer K.F."/>
            <person name="Moreau H."/>
            <person name="Not F."/>
            <person name="Otillar R."/>
            <person name="Panaud O."/>
            <person name="Pangilinan J."/>
            <person name="Paulsen I."/>
            <person name="Piegu B."/>
            <person name="Poliakov A."/>
            <person name="Robbens S."/>
            <person name="Schmutz J."/>
            <person name="Toulza E."/>
            <person name="Wyss T."/>
            <person name="Zelensky A."/>
            <person name="Zhou K."/>
            <person name="Armbrust E.V."/>
            <person name="Bhattacharya D."/>
            <person name="Goodenough U.W."/>
            <person name="Van de Peer Y."/>
            <person name="Grigoriev I.V."/>
        </authorList>
    </citation>
    <scope>NUCLEOTIDE SEQUENCE [LARGE SCALE GENOMIC DNA]</scope>
    <source>
        <strain evidence="2 3">CCMP1545</strain>
    </source>
</reference>
<proteinExistence type="predicted"/>
<feature type="compositionally biased region" description="Basic and acidic residues" evidence="1">
    <location>
        <begin position="115"/>
        <end position="134"/>
    </location>
</feature>
<feature type="region of interest" description="Disordered" evidence="1">
    <location>
        <begin position="115"/>
        <end position="257"/>
    </location>
</feature>
<name>C1MJ03_MICPC</name>
<dbReference type="KEGG" id="mpp:MICPUCDRAFT_50759"/>
<feature type="compositionally biased region" description="Gly residues" evidence="1">
    <location>
        <begin position="16"/>
        <end position="37"/>
    </location>
</feature>
<organism evidence="3">
    <name type="scientific">Micromonas pusilla (strain CCMP1545)</name>
    <name type="common">Picoplanktonic green alga</name>
    <dbReference type="NCBI Taxonomy" id="564608"/>
    <lineage>
        <taxon>Eukaryota</taxon>
        <taxon>Viridiplantae</taxon>
        <taxon>Chlorophyta</taxon>
        <taxon>Mamiellophyceae</taxon>
        <taxon>Mamiellales</taxon>
        <taxon>Mamiellaceae</taxon>
        <taxon>Micromonas</taxon>
    </lineage>
</organism>
<keyword evidence="3" id="KW-1185">Reference proteome</keyword>
<evidence type="ECO:0000256" key="1">
    <source>
        <dbReference type="SAM" id="MobiDB-lite"/>
    </source>
</evidence>
<feature type="region of interest" description="Disordered" evidence="1">
    <location>
        <begin position="1"/>
        <end position="53"/>
    </location>
</feature>
<sequence length="381" mass="40119">MPAHTLAELKARGRGGRGAGGRGGRGRGRGGGGGGGRGRGRGRGRGGADDAGFAAFNGDARKLAPSPERNPWTHAAGLAAERTIASPRTVAASWARKQEEIEDVGALMRYEAERANERRADEREKTKAAAREAGADVIDLLSDGDDNGADVAKEKRRREKRKSAEGEEEEEEEMKKKKKAARPPWKENGGRAAEELAAARRRAAIEASKRAATRGGRSGGVGHGHGDVAAGSSGGNPLWNPARYVPPPPGAGGVSASDLTLSTDEVAEVRDVNGNWYPCNACLDTGNGGCTLIVRRTAIRMGLCDGYGNPLAGGRMRYVHVRGVVEGASEKVPTTTIEYRIKGKTMIVDAGITGAEMGCDLLVSRAEIARFEDDGFTLRAR</sequence>
<feature type="compositionally biased region" description="Basic and acidic residues" evidence="1">
    <location>
        <begin position="184"/>
        <end position="209"/>
    </location>
</feature>
<dbReference type="eggNOG" id="ENOG502T0D8">
    <property type="taxonomic scope" value="Eukaryota"/>
</dbReference>
<accession>C1MJ03</accession>
<dbReference type="OrthoDB" id="567976at2759"/>
<protein>
    <submittedName>
        <fullName evidence="2">Predicted protein</fullName>
    </submittedName>
</protein>
<dbReference type="Proteomes" id="UP000001876">
    <property type="component" value="Unassembled WGS sequence"/>
</dbReference>
<dbReference type="GeneID" id="9681197"/>
<gene>
    <name evidence="2" type="ORF">MICPUCDRAFT_50759</name>
</gene>
<dbReference type="RefSeq" id="XP_003055749.1">
    <property type="nucleotide sequence ID" value="XM_003055703.1"/>
</dbReference>
<dbReference type="EMBL" id="GG663735">
    <property type="protein sequence ID" value="EEH61001.1"/>
    <property type="molecule type" value="Genomic_DNA"/>
</dbReference>
<evidence type="ECO:0000313" key="2">
    <source>
        <dbReference type="EMBL" id="EEH61001.1"/>
    </source>
</evidence>